<dbReference type="Pfam" id="PF12706">
    <property type="entry name" value="Lactamase_B_2"/>
    <property type="match status" value="1"/>
</dbReference>
<dbReference type="InterPro" id="IPR001279">
    <property type="entry name" value="Metallo-B-lactamas"/>
</dbReference>
<gene>
    <name evidence="2" type="ORF">JFL75_14555</name>
</gene>
<dbReference type="SUPFAM" id="SSF56281">
    <property type="entry name" value="Metallo-hydrolase/oxidoreductase"/>
    <property type="match status" value="1"/>
</dbReference>
<reference evidence="2" key="1">
    <citation type="submission" date="2021-01" db="EMBL/GenBank/DDBJ databases">
        <title>Description of Breznakiella homolactica.</title>
        <authorList>
            <person name="Song Y."/>
            <person name="Brune A."/>
        </authorList>
    </citation>
    <scope>NUCLEOTIDE SEQUENCE</scope>
    <source>
        <strain evidence="2">RmG30</strain>
    </source>
</reference>
<dbReference type="RefSeq" id="WP_215625456.1">
    <property type="nucleotide sequence ID" value="NZ_CP067089.2"/>
</dbReference>
<dbReference type="AlphaFoldDB" id="A0A7T8B9N9"/>
<dbReference type="Gene3D" id="3.60.15.10">
    <property type="entry name" value="Ribonuclease Z/Hydroxyacylglutathione hydrolase-like"/>
    <property type="match status" value="1"/>
</dbReference>
<dbReference type="PANTHER" id="PTHR42663">
    <property type="entry name" value="HYDROLASE C777.06C-RELATED-RELATED"/>
    <property type="match status" value="1"/>
</dbReference>
<feature type="domain" description="Metallo-beta-lactamase" evidence="1">
    <location>
        <begin position="78"/>
        <end position="274"/>
    </location>
</feature>
<dbReference type="KEGG" id="bhc:JFL75_14555"/>
<evidence type="ECO:0000259" key="1">
    <source>
        <dbReference type="Pfam" id="PF12706"/>
    </source>
</evidence>
<dbReference type="Proteomes" id="UP000595917">
    <property type="component" value="Chromosome"/>
</dbReference>
<accession>A0A7T8B9N9</accession>
<sequence length="315" mass="35704">MHIRFWGVRGSLPAPQAPSKIRSKISAILERVTPEDIETPQSRERFLAGLPPWLFGTVGGNTPCVELRASNTEEDEVIVFDAGSGIRELGIAMAKERVKPTHYHIFFSHFHWDHLQGLPFFGPSYDPSVNITFYSPMANLEDALHGQMTSPYFPVHMESMNARKQFSILTEGITLGDMKISYKRMNHPGNSYSYSVDSGGHRFIYATDTELSTNDFIKNEENSSFFENADLVVIDSQYTLGEAIEKYNWGHSAFSLGVDFAANWGIKHLVLFHHDPTYDDRKLFNILQSARWYTDRMGIKGVKITLAMEGLEIDL</sequence>
<keyword evidence="3" id="KW-1185">Reference proteome</keyword>
<organism evidence="2 3">
    <name type="scientific">Breznakiella homolactica</name>
    <dbReference type="NCBI Taxonomy" id="2798577"/>
    <lineage>
        <taxon>Bacteria</taxon>
        <taxon>Pseudomonadati</taxon>
        <taxon>Spirochaetota</taxon>
        <taxon>Spirochaetia</taxon>
        <taxon>Spirochaetales</taxon>
        <taxon>Breznakiellaceae</taxon>
        <taxon>Breznakiella</taxon>
    </lineage>
</organism>
<dbReference type="EMBL" id="CP067089">
    <property type="protein sequence ID" value="QQO08150.1"/>
    <property type="molecule type" value="Genomic_DNA"/>
</dbReference>
<dbReference type="InterPro" id="IPR036866">
    <property type="entry name" value="RibonucZ/Hydroxyglut_hydro"/>
</dbReference>
<protein>
    <submittedName>
        <fullName evidence="2">MBL fold metallo-hydrolase</fullName>
    </submittedName>
</protein>
<proteinExistence type="predicted"/>
<dbReference type="PANTHER" id="PTHR42663:SF4">
    <property type="entry name" value="SLL1036 PROTEIN"/>
    <property type="match status" value="1"/>
</dbReference>
<evidence type="ECO:0000313" key="2">
    <source>
        <dbReference type="EMBL" id="QQO08150.1"/>
    </source>
</evidence>
<evidence type="ECO:0000313" key="3">
    <source>
        <dbReference type="Proteomes" id="UP000595917"/>
    </source>
</evidence>
<dbReference type="CDD" id="cd07715">
    <property type="entry name" value="TaR3-like_MBL-fold"/>
    <property type="match status" value="1"/>
</dbReference>
<name>A0A7T8B9N9_9SPIR</name>